<gene>
    <name evidence="1" type="ORF">J4573_44555</name>
</gene>
<dbReference type="AlphaFoldDB" id="A0A939T9G1"/>
<dbReference type="RefSeq" id="WP_208262433.1">
    <property type="nucleotide sequence ID" value="NZ_JAGEOJ010000025.1"/>
</dbReference>
<comment type="caution">
    <text evidence="1">The sequence shown here is derived from an EMBL/GenBank/DDBJ whole genome shotgun (WGS) entry which is preliminary data.</text>
</comment>
<dbReference type="Proteomes" id="UP000669179">
    <property type="component" value="Unassembled WGS sequence"/>
</dbReference>
<organism evidence="1 2">
    <name type="scientific">Actinomadura barringtoniae</name>
    <dbReference type="NCBI Taxonomy" id="1427535"/>
    <lineage>
        <taxon>Bacteria</taxon>
        <taxon>Bacillati</taxon>
        <taxon>Actinomycetota</taxon>
        <taxon>Actinomycetes</taxon>
        <taxon>Streptosporangiales</taxon>
        <taxon>Thermomonosporaceae</taxon>
        <taxon>Actinomadura</taxon>
    </lineage>
</organism>
<reference evidence="1" key="1">
    <citation type="submission" date="2021-03" db="EMBL/GenBank/DDBJ databases">
        <authorList>
            <person name="Kanchanasin P."/>
            <person name="Saeng-In P."/>
            <person name="Phongsopitanun W."/>
            <person name="Yuki M."/>
            <person name="Kudo T."/>
            <person name="Ohkuma M."/>
            <person name="Tanasupawat S."/>
        </authorList>
    </citation>
    <scope>NUCLEOTIDE SEQUENCE</scope>
    <source>
        <strain evidence="1">GKU 128</strain>
    </source>
</reference>
<evidence type="ECO:0000313" key="2">
    <source>
        <dbReference type="Proteomes" id="UP000669179"/>
    </source>
</evidence>
<keyword evidence="2" id="KW-1185">Reference proteome</keyword>
<name>A0A939T9G1_9ACTN</name>
<dbReference type="EMBL" id="JAGEOJ010000025">
    <property type="protein sequence ID" value="MBO2454224.1"/>
    <property type="molecule type" value="Genomic_DNA"/>
</dbReference>
<sequence length="307" mass="31894">MSDTEIGGAGAAEFAGATLLLLRRYAAGVPSAQQNDLDRAVGKALDKMPGAKDGAARMVRAADKLSDADKRARFGGNYAFKPSSTQVLSADLGRIVDGFGGTATSKPPKTVTHKYDLQFSHMICDDVSNPEWLGKDEPYTTFALITQKEADDGDPARSVVTPVYKVKEGDRAPASGSEQLRLFGRGGPAAFDSDLLLTAAHFEHDLGDKAQIASDIASVLTAAAAVATAMKKPLAAVVLGALSSIAGVIATIGADDAVGNPTSLLLNQADADSDTAKSAQVTLPALRFDGGDPNGIYRVFLTLRRAS</sequence>
<protein>
    <submittedName>
        <fullName evidence="1">Uncharacterized protein</fullName>
    </submittedName>
</protein>
<accession>A0A939T9G1</accession>
<evidence type="ECO:0000313" key="1">
    <source>
        <dbReference type="EMBL" id="MBO2454224.1"/>
    </source>
</evidence>
<proteinExistence type="predicted"/>